<comment type="caution">
    <text evidence="2">The sequence shown here is derived from an EMBL/GenBank/DDBJ whole genome shotgun (WGS) entry which is preliminary data.</text>
</comment>
<dbReference type="Proteomes" id="UP001249020">
    <property type="component" value="Unassembled WGS sequence"/>
</dbReference>
<dbReference type="RefSeq" id="WP_311360042.1">
    <property type="nucleotide sequence ID" value="NZ_JAVRIE010000001.1"/>
</dbReference>
<reference evidence="2 3" key="1">
    <citation type="submission" date="2023-09" db="EMBL/GenBank/DDBJ databases">
        <authorList>
            <person name="Rey-Velasco X."/>
        </authorList>
    </citation>
    <scope>NUCLEOTIDE SEQUENCE [LARGE SCALE GENOMIC DNA]</scope>
    <source>
        <strain evidence="2 3">W409</strain>
    </source>
</reference>
<evidence type="ECO:0000256" key="1">
    <source>
        <dbReference type="SAM" id="SignalP"/>
    </source>
</evidence>
<evidence type="ECO:0000313" key="2">
    <source>
        <dbReference type="EMBL" id="MDT0581230.1"/>
    </source>
</evidence>
<dbReference type="Gene3D" id="3.40.190.10">
    <property type="entry name" value="Periplasmic binding protein-like II"/>
    <property type="match status" value="1"/>
</dbReference>
<gene>
    <name evidence="2" type="ORF">RM544_01645</name>
</gene>
<feature type="chain" id="PRO_5043891734" evidence="1">
    <location>
        <begin position="21"/>
        <end position="136"/>
    </location>
</feature>
<keyword evidence="3" id="KW-1185">Reference proteome</keyword>
<dbReference type="AlphaFoldDB" id="A0AAW8QZD3"/>
<keyword evidence="1" id="KW-0732">Signal</keyword>
<accession>A0AAW8QZD3</accession>
<protein>
    <submittedName>
        <fullName evidence="2">Phosphate ABC transporter substrate-binding protein</fullName>
    </submittedName>
</protein>
<feature type="signal peptide" evidence="1">
    <location>
        <begin position="1"/>
        <end position="20"/>
    </location>
</feature>
<dbReference type="SUPFAM" id="SSF53850">
    <property type="entry name" value="Periplasmic binding protein-like II"/>
    <property type="match status" value="1"/>
</dbReference>
<evidence type="ECO:0000313" key="3">
    <source>
        <dbReference type="Proteomes" id="UP001249020"/>
    </source>
</evidence>
<name>A0AAW8QZD3_9ALTE</name>
<sequence>MLKKMFFAATLLLAANSAFAELVVVVNPANGNALDSKTVQRIFLGKDKKFADGNETIAVNQVADNQIRQDFDEAVLGRSSSQVSAYWSKLVFTGKGIPPKEVANDAEVVDLVSKNPSVIGYINKSSVTDAVKVVEL</sequence>
<organism evidence="2 3">
    <name type="scientific">Brumicola blandensis</name>
    <dbReference type="NCBI Taxonomy" id="3075611"/>
    <lineage>
        <taxon>Bacteria</taxon>
        <taxon>Pseudomonadati</taxon>
        <taxon>Pseudomonadota</taxon>
        <taxon>Gammaproteobacteria</taxon>
        <taxon>Alteromonadales</taxon>
        <taxon>Alteromonadaceae</taxon>
        <taxon>Brumicola</taxon>
    </lineage>
</organism>
<proteinExistence type="predicted"/>
<dbReference type="EMBL" id="JAVRIE010000001">
    <property type="protein sequence ID" value="MDT0581230.1"/>
    <property type="molecule type" value="Genomic_DNA"/>
</dbReference>